<feature type="transmembrane region" description="Helical" evidence="1">
    <location>
        <begin position="105"/>
        <end position="126"/>
    </location>
</feature>
<keyword evidence="1" id="KW-0812">Transmembrane</keyword>
<dbReference type="Proteomes" id="UP000825729">
    <property type="component" value="Unassembled WGS sequence"/>
</dbReference>
<proteinExistence type="predicted"/>
<dbReference type="AlphaFoldDB" id="A0AAV7DVJ6"/>
<dbReference type="EMBL" id="JAINDJ010000008">
    <property type="protein sequence ID" value="KAG9440675.1"/>
    <property type="molecule type" value="Genomic_DNA"/>
</dbReference>
<sequence>MEAVQAASAKPPPFSYQIDRPHGGRFPAIWRCPKFLGPQARGLHLRCHAGVLNDKPYEELPKLKLGLKDLAGRLWISCPESMKEFPWKKAEEVVLDDLIDLGKRVLKGAIVVFFILSSLSDIIFSISTNKELMVPLGLFVGCTMAEFLKEASAEFFQNMEEGGLLWRLIAIGTFFMLVKFVSQNLTIQGNALLSNTGNGGLMQVLWLGKKYLFQQDNNQSDGHPTLSETDASSVSQ</sequence>
<reference evidence="2 3" key="1">
    <citation type="submission" date="2021-07" db="EMBL/GenBank/DDBJ databases">
        <title>The Aristolochia fimbriata genome: insights into angiosperm evolution, floral development and chemical biosynthesis.</title>
        <authorList>
            <person name="Jiao Y."/>
        </authorList>
    </citation>
    <scope>NUCLEOTIDE SEQUENCE [LARGE SCALE GENOMIC DNA]</scope>
    <source>
        <strain evidence="2">IBCAS-2021</strain>
        <tissue evidence="2">Leaf</tissue>
    </source>
</reference>
<organism evidence="2 3">
    <name type="scientific">Aristolochia fimbriata</name>
    <name type="common">White veined hardy Dutchman's pipe vine</name>
    <dbReference type="NCBI Taxonomy" id="158543"/>
    <lineage>
        <taxon>Eukaryota</taxon>
        <taxon>Viridiplantae</taxon>
        <taxon>Streptophyta</taxon>
        <taxon>Embryophyta</taxon>
        <taxon>Tracheophyta</taxon>
        <taxon>Spermatophyta</taxon>
        <taxon>Magnoliopsida</taxon>
        <taxon>Magnoliidae</taxon>
        <taxon>Piperales</taxon>
        <taxon>Aristolochiaceae</taxon>
        <taxon>Aristolochia</taxon>
    </lineage>
</organism>
<accession>A0AAV7DVJ6</accession>
<protein>
    <submittedName>
        <fullName evidence="2">Uncharacterized protein</fullName>
    </submittedName>
</protein>
<dbReference type="PANTHER" id="PTHR36000">
    <property type="entry name" value="DEFECTIVE 1273 PROTEIN, PUTATIVE-RELATED"/>
    <property type="match status" value="1"/>
</dbReference>
<keyword evidence="1" id="KW-0472">Membrane</keyword>
<gene>
    <name evidence="2" type="ORF">H6P81_020840</name>
</gene>
<evidence type="ECO:0000313" key="2">
    <source>
        <dbReference type="EMBL" id="KAG9440675.1"/>
    </source>
</evidence>
<keyword evidence="3" id="KW-1185">Reference proteome</keyword>
<evidence type="ECO:0000313" key="3">
    <source>
        <dbReference type="Proteomes" id="UP000825729"/>
    </source>
</evidence>
<evidence type="ECO:0000256" key="1">
    <source>
        <dbReference type="SAM" id="Phobius"/>
    </source>
</evidence>
<comment type="caution">
    <text evidence="2">The sequence shown here is derived from an EMBL/GenBank/DDBJ whole genome shotgun (WGS) entry which is preliminary data.</text>
</comment>
<dbReference type="PANTHER" id="PTHR36000:SF3">
    <property type="entry name" value="EMBRYO DEFECTIVE 1273"/>
    <property type="match status" value="1"/>
</dbReference>
<feature type="transmembrane region" description="Helical" evidence="1">
    <location>
        <begin position="164"/>
        <end position="182"/>
    </location>
</feature>
<name>A0AAV7DVJ6_ARIFI</name>
<keyword evidence="1" id="KW-1133">Transmembrane helix</keyword>